<accession>A0ABV3P6K1</accession>
<feature type="region of interest" description="Disordered" evidence="1">
    <location>
        <begin position="47"/>
        <end position="82"/>
    </location>
</feature>
<evidence type="ECO:0000313" key="3">
    <source>
        <dbReference type="Proteomes" id="UP001555826"/>
    </source>
</evidence>
<gene>
    <name evidence="2" type="ORF">AB1207_10320</name>
</gene>
<name>A0ABV3P6K1_9ACTN</name>
<proteinExistence type="predicted"/>
<reference evidence="2 3" key="1">
    <citation type="submission" date="2024-07" db="EMBL/GenBank/DDBJ databases">
        <authorList>
            <person name="Thanompreechachai J."/>
            <person name="Duangmal K."/>
        </authorList>
    </citation>
    <scope>NUCLEOTIDE SEQUENCE [LARGE SCALE GENOMIC DNA]</scope>
    <source>
        <strain evidence="2 3">KCTC 19886</strain>
    </source>
</reference>
<evidence type="ECO:0000313" key="2">
    <source>
        <dbReference type="EMBL" id="MEW9265142.1"/>
    </source>
</evidence>
<protein>
    <submittedName>
        <fullName evidence="2">Uncharacterized protein</fullName>
    </submittedName>
</protein>
<comment type="caution">
    <text evidence="2">The sequence shown here is derived from an EMBL/GenBank/DDBJ whole genome shotgun (WGS) entry which is preliminary data.</text>
</comment>
<keyword evidence="3" id="KW-1185">Reference proteome</keyword>
<sequence>MPNKFSQGAKRWFVGGVAVPLSAKALDHLATRLERAEGKTVLSRGLRASAKVVGKRGSRRSGSTAGAAADRSTSAPGSRAPR</sequence>
<dbReference type="RefSeq" id="WP_367638078.1">
    <property type="nucleotide sequence ID" value="NZ_JBFNQN010000006.1"/>
</dbReference>
<dbReference type="EMBL" id="JBFNQN010000006">
    <property type="protein sequence ID" value="MEW9265142.1"/>
    <property type="molecule type" value="Genomic_DNA"/>
</dbReference>
<feature type="compositionally biased region" description="Low complexity" evidence="1">
    <location>
        <begin position="60"/>
        <end position="75"/>
    </location>
</feature>
<dbReference type="Proteomes" id="UP001555826">
    <property type="component" value="Unassembled WGS sequence"/>
</dbReference>
<evidence type="ECO:0000256" key="1">
    <source>
        <dbReference type="SAM" id="MobiDB-lite"/>
    </source>
</evidence>
<organism evidence="2 3">
    <name type="scientific">Kineococcus endophyticus</name>
    <dbReference type="NCBI Taxonomy" id="1181883"/>
    <lineage>
        <taxon>Bacteria</taxon>
        <taxon>Bacillati</taxon>
        <taxon>Actinomycetota</taxon>
        <taxon>Actinomycetes</taxon>
        <taxon>Kineosporiales</taxon>
        <taxon>Kineosporiaceae</taxon>
        <taxon>Kineococcus</taxon>
    </lineage>
</organism>